<evidence type="ECO:0000313" key="2">
    <source>
        <dbReference type="EMBL" id="JAH11987.1"/>
    </source>
</evidence>
<keyword evidence="1" id="KW-1133">Transmembrane helix</keyword>
<protein>
    <submittedName>
        <fullName evidence="2">Uncharacterized protein</fullName>
    </submittedName>
</protein>
<sequence>MLSCTTSECFWLTIAYIPNQEQNGNVLLRKNVLVVFELQHLALASCVAFILSFTSFQLLQE</sequence>
<accession>A0A0E9Q636</accession>
<dbReference type="EMBL" id="GBXM01096590">
    <property type="protein sequence ID" value="JAH11987.1"/>
    <property type="molecule type" value="Transcribed_RNA"/>
</dbReference>
<keyword evidence="1" id="KW-0472">Membrane</keyword>
<organism evidence="2">
    <name type="scientific">Anguilla anguilla</name>
    <name type="common">European freshwater eel</name>
    <name type="synonym">Muraena anguilla</name>
    <dbReference type="NCBI Taxonomy" id="7936"/>
    <lineage>
        <taxon>Eukaryota</taxon>
        <taxon>Metazoa</taxon>
        <taxon>Chordata</taxon>
        <taxon>Craniata</taxon>
        <taxon>Vertebrata</taxon>
        <taxon>Euteleostomi</taxon>
        <taxon>Actinopterygii</taxon>
        <taxon>Neopterygii</taxon>
        <taxon>Teleostei</taxon>
        <taxon>Anguilliformes</taxon>
        <taxon>Anguillidae</taxon>
        <taxon>Anguilla</taxon>
    </lineage>
</organism>
<feature type="transmembrane region" description="Helical" evidence="1">
    <location>
        <begin position="38"/>
        <end position="59"/>
    </location>
</feature>
<proteinExistence type="predicted"/>
<dbReference type="AlphaFoldDB" id="A0A0E9Q636"/>
<reference evidence="2" key="1">
    <citation type="submission" date="2014-11" db="EMBL/GenBank/DDBJ databases">
        <authorList>
            <person name="Amaro Gonzalez C."/>
        </authorList>
    </citation>
    <scope>NUCLEOTIDE SEQUENCE</scope>
</reference>
<name>A0A0E9Q636_ANGAN</name>
<reference evidence="2" key="2">
    <citation type="journal article" date="2015" name="Fish Shellfish Immunol.">
        <title>Early steps in the European eel (Anguilla anguilla)-Vibrio vulnificus interaction in the gills: Role of the RtxA13 toxin.</title>
        <authorList>
            <person name="Callol A."/>
            <person name="Pajuelo D."/>
            <person name="Ebbesson L."/>
            <person name="Teles M."/>
            <person name="MacKenzie S."/>
            <person name="Amaro C."/>
        </authorList>
    </citation>
    <scope>NUCLEOTIDE SEQUENCE</scope>
</reference>
<evidence type="ECO:0000256" key="1">
    <source>
        <dbReference type="SAM" id="Phobius"/>
    </source>
</evidence>
<keyword evidence="1" id="KW-0812">Transmembrane</keyword>